<dbReference type="STRING" id="98804.BTSPAZIEG_0049"/>
<evidence type="ECO:0000256" key="7">
    <source>
        <dbReference type="RuleBase" id="RU362074"/>
    </source>
</evidence>
<dbReference type="InterPro" id="IPR001172">
    <property type="entry name" value="FliN_T3SS_HrcQb"/>
</dbReference>
<dbReference type="GO" id="GO:0071973">
    <property type="term" value="P:bacterial-type flagellum-dependent cell motility"/>
    <property type="evidence" value="ECO:0007669"/>
    <property type="project" value="UniProtKB-UniRule"/>
</dbReference>
<dbReference type="GO" id="GO:0005886">
    <property type="term" value="C:plasma membrane"/>
    <property type="evidence" value="ECO:0007669"/>
    <property type="project" value="UniProtKB-SubCell"/>
</dbReference>
<accession>A0A161K2D9</accession>
<gene>
    <name evidence="9" type="primary">fliN</name>
    <name evidence="9" type="ORF">BTSPAZIEG_0049</name>
</gene>
<keyword evidence="3 7" id="KW-1003">Cell membrane</keyword>
<keyword evidence="10" id="KW-1185">Reference proteome</keyword>
<keyword evidence="6 7" id="KW-0472">Membrane</keyword>
<organism evidence="9 10">
    <name type="scientific">Buchnera aphidicola subsp. Tuberolachnus salignus</name>
    <dbReference type="NCBI Taxonomy" id="98804"/>
    <lineage>
        <taxon>Bacteria</taxon>
        <taxon>Pseudomonadati</taxon>
        <taxon>Pseudomonadota</taxon>
        <taxon>Gammaproteobacteria</taxon>
        <taxon>Enterobacterales</taxon>
        <taxon>Erwiniaceae</taxon>
        <taxon>Buchnera</taxon>
    </lineage>
</organism>
<proteinExistence type="inferred from homology"/>
<dbReference type="InterPro" id="IPR036429">
    <property type="entry name" value="SpoA-like_sf"/>
</dbReference>
<dbReference type="PRINTS" id="PR00956">
    <property type="entry name" value="FLGMOTORFLIN"/>
</dbReference>
<sequence length="120" mass="13319">MISNNSNLKSISNDQNNVINKDVNNSLKNSQQKKDKLLKDFKNINIISQIPVTITVELGHKNITIKELLSLSSGSIISLKEKEGEHLNILVNGNLIAKGELVMIQKKYGIRITSIIADPK</sequence>
<comment type="subcellular location">
    <subcellularLocation>
        <location evidence="7">Cell membrane</location>
        <topology evidence="7">Peripheral membrane protein</topology>
        <orientation evidence="7">Cytoplasmic side</orientation>
    </subcellularLocation>
    <subcellularLocation>
        <location evidence="7">Bacterial flagellum basal body</location>
    </subcellularLocation>
</comment>
<keyword evidence="9" id="KW-0282">Flagellum</keyword>
<dbReference type="Gene3D" id="2.30.330.10">
    <property type="entry name" value="SpoA-like"/>
    <property type="match status" value="1"/>
</dbReference>
<comment type="function">
    <text evidence="7">FliN is one of three proteins (FliG, FliN, FliM) that form the rotor-mounted switch complex (C ring), located at the base of the basal body. This complex interacts with the CheY and CheZ chemotaxis proteins, in addition to contacting components of the motor that determine the direction of flagellar rotation.</text>
</comment>
<dbReference type="InterPro" id="IPR001543">
    <property type="entry name" value="FliN-like_C"/>
</dbReference>
<evidence type="ECO:0000256" key="3">
    <source>
        <dbReference type="ARBA" id="ARBA00022475"/>
    </source>
</evidence>
<comment type="similarity">
    <text evidence="1 7">Belongs to the FliN/MopA/SpaO family.</text>
</comment>
<name>A0A161K2D9_BUCTT</name>
<evidence type="ECO:0000256" key="2">
    <source>
        <dbReference type="ARBA" id="ARBA00021897"/>
    </source>
</evidence>
<evidence type="ECO:0000313" key="10">
    <source>
        <dbReference type="Proteomes" id="UP000243633"/>
    </source>
</evidence>
<dbReference type="InterPro" id="IPR012826">
    <property type="entry name" value="FliN"/>
</dbReference>
<dbReference type="EMBL" id="LN890285">
    <property type="protein sequence ID" value="CUR53033.1"/>
    <property type="molecule type" value="Genomic_DNA"/>
</dbReference>
<keyword evidence="9" id="KW-0966">Cell projection</keyword>
<dbReference type="InterPro" id="IPR051469">
    <property type="entry name" value="FliN/MopA/SpaO"/>
</dbReference>
<evidence type="ECO:0000256" key="4">
    <source>
        <dbReference type="ARBA" id="ARBA00022500"/>
    </source>
</evidence>
<evidence type="ECO:0000256" key="1">
    <source>
        <dbReference type="ARBA" id="ARBA00009226"/>
    </source>
</evidence>
<evidence type="ECO:0000259" key="8">
    <source>
        <dbReference type="Pfam" id="PF01052"/>
    </source>
</evidence>
<dbReference type="GO" id="GO:0006935">
    <property type="term" value="P:chemotaxis"/>
    <property type="evidence" value="ECO:0007669"/>
    <property type="project" value="UniProtKB-KW"/>
</dbReference>
<evidence type="ECO:0000256" key="6">
    <source>
        <dbReference type="ARBA" id="ARBA00023136"/>
    </source>
</evidence>
<dbReference type="PANTHER" id="PTHR43484:SF1">
    <property type="entry name" value="FLAGELLAR MOTOR SWITCH PROTEIN FLIN"/>
    <property type="match status" value="1"/>
</dbReference>
<dbReference type="NCBIfam" id="TIGR02480">
    <property type="entry name" value="fliN"/>
    <property type="match status" value="1"/>
</dbReference>
<feature type="domain" description="Flagellar motor switch protein FliN-like C-terminal" evidence="8">
    <location>
        <begin position="47"/>
        <end position="116"/>
    </location>
</feature>
<reference evidence="10" key="1">
    <citation type="submission" date="2015-10" db="EMBL/GenBank/DDBJ databases">
        <authorList>
            <person name="Manzano-Marin A."/>
            <person name="Manzano-Marin A."/>
        </authorList>
    </citation>
    <scope>NUCLEOTIDE SEQUENCE [LARGE SCALE GENOMIC DNA]</scope>
    <source>
        <strain evidence="10">BTs</strain>
    </source>
</reference>
<dbReference type="SUPFAM" id="SSF101801">
    <property type="entry name" value="Surface presentation of antigens (SPOA)"/>
    <property type="match status" value="1"/>
</dbReference>
<dbReference type="Pfam" id="PF01052">
    <property type="entry name" value="FliMN_C"/>
    <property type="match status" value="1"/>
</dbReference>
<dbReference type="GO" id="GO:0009425">
    <property type="term" value="C:bacterial-type flagellum basal body"/>
    <property type="evidence" value="ECO:0007669"/>
    <property type="project" value="UniProtKB-SubCell"/>
</dbReference>
<dbReference type="GO" id="GO:0003774">
    <property type="term" value="F:cytoskeletal motor activity"/>
    <property type="evidence" value="ECO:0007669"/>
    <property type="project" value="UniProtKB-UniRule"/>
</dbReference>
<keyword evidence="5 7" id="KW-0283">Flagellar rotation</keyword>
<evidence type="ECO:0000313" key="9">
    <source>
        <dbReference type="EMBL" id="CUR53033.1"/>
    </source>
</evidence>
<keyword evidence="4 7" id="KW-0145">Chemotaxis</keyword>
<dbReference type="AlphaFoldDB" id="A0A161K2D9"/>
<keyword evidence="7" id="KW-0975">Bacterial flagellum</keyword>
<evidence type="ECO:0000256" key="5">
    <source>
        <dbReference type="ARBA" id="ARBA00022779"/>
    </source>
</evidence>
<dbReference type="PATRIC" id="fig|98804.3.peg.42"/>
<dbReference type="PANTHER" id="PTHR43484">
    <property type="match status" value="1"/>
</dbReference>
<keyword evidence="9" id="KW-0969">Cilium</keyword>
<dbReference type="Proteomes" id="UP000243633">
    <property type="component" value="Chromosome 1"/>
</dbReference>
<protein>
    <recommendedName>
        <fullName evidence="2 7">Flagellar motor switch protein FliN</fullName>
    </recommendedName>
</protein>